<dbReference type="InterPro" id="IPR005502">
    <property type="entry name" value="Ribosyl_crysJ1"/>
</dbReference>
<comment type="cofactor">
    <cofactor evidence="3">
        <name>Mg(2+)</name>
        <dbReference type="ChEBI" id="CHEBI:18420"/>
    </cofactor>
    <text evidence="3">Binds 2 magnesium ions per subunit.</text>
</comment>
<dbReference type="Gene3D" id="1.10.4080.10">
    <property type="entry name" value="ADP-ribosylation/Crystallin J1"/>
    <property type="match status" value="1"/>
</dbReference>
<accession>A9WNK9</accession>
<feature type="binding site" evidence="3">
    <location>
        <position position="340"/>
    </location>
    <ligand>
        <name>Mg(2+)</name>
        <dbReference type="ChEBI" id="CHEBI:18420"/>
        <label>1</label>
    </ligand>
</feature>
<comment type="similarity">
    <text evidence="1">Belongs to the ADP-ribosylglycohydrolase family.</text>
</comment>
<reference evidence="5" key="1">
    <citation type="journal article" date="2008" name="J. Bacteriol.">
        <title>Genome sequence of the fish pathogen Renibacterium salmoninarum suggests reductive evolution away from an environmental Arthrobacter ancestor.</title>
        <authorList>
            <person name="Wiens G.D."/>
            <person name="Rockey D.D."/>
            <person name="Wu Z."/>
            <person name="Chang J."/>
            <person name="Levy R."/>
            <person name="Crane S."/>
            <person name="Chen D.S."/>
            <person name="Capri G.R."/>
            <person name="Burnett J.R."/>
            <person name="Sudheesh P.S."/>
            <person name="Schipma M.J."/>
            <person name="Burd H."/>
            <person name="Bhattacharyya A."/>
            <person name="Rhodes L.D."/>
            <person name="Kaul R."/>
            <person name="Strom M.S."/>
        </authorList>
    </citation>
    <scope>NUCLEOTIDE SEQUENCE [LARGE SCALE GENOMIC DNA]</scope>
    <source>
        <strain evidence="5">ATCC 33209 / DSM 20767 / JCM 11484 / NBRC 15589 / NCIMB 2235</strain>
    </source>
</reference>
<proteinExistence type="inferred from homology"/>
<protein>
    <submittedName>
        <fullName evidence="4">ADP-ribosylglycohydrolase</fullName>
        <ecNumber evidence="4">3.2.-.-</ecNumber>
    </submittedName>
</protein>
<evidence type="ECO:0000256" key="3">
    <source>
        <dbReference type="PIRSR" id="PIRSR605502-1"/>
    </source>
</evidence>
<organism evidence="4 5">
    <name type="scientific">Renibacterium salmoninarum (strain ATCC 33209 / DSM 20767 / JCM 11484 / NBRC 15589 / NCIMB 2235)</name>
    <dbReference type="NCBI Taxonomy" id="288705"/>
    <lineage>
        <taxon>Bacteria</taxon>
        <taxon>Bacillati</taxon>
        <taxon>Actinomycetota</taxon>
        <taxon>Actinomycetes</taxon>
        <taxon>Micrococcales</taxon>
        <taxon>Micrococcaceae</taxon>
        <taxon>Renibacterium</taxon>
    </lineage>
</organism>
<keyword evidence="3" id="KW-0479">Metal-binding</keyword>
<dbReference type="GO" id="GO:0046872">
    <property type="term" value="F:metal ion binding"/>
    <property type="evidence" value="ECO:0007669"/>
    <property type="project" value="UniProtKB-KW"/>
</dbReference>
<dbReference type="InterPro" id="IPR050792">
    <property type="entry name" value="ADP-ribosylglycohydrolase"/>
</dbReference>
<name>A9WNK9_RENSM</name>
<dbReference type="EMBL" id="CP000910">
    <property type="protein sequence ID" value="ABY23227.1"/>
    <property type="molecule type" value="Genomic_DNA"/>
</dbReference>
<dbReference type="KEGG" id="rsa:RSal33209_1491"/>
<dbReference type="PANTHER" id="PTHR16222">
    <property type="entry name" value="ADP-RIBOSYLGLYCOHYDROLASE"/>
    <property type="match status" value="1"/>
</dbReference>
<dbReference type="eggNOG" id="COG1397">
    <property type="taxonomic scope" value="Bacteria"/>
</dbReference>
<keyword evidence="4" id="KW-0326">Glycosidase</keyword>
<evidence type="ECO:0000256" key="2">
    <source>
        <dbReference type="ARBA" id="ARBA00022801"/>
    </source>
</evidence>
<keyword evidence="3" id="KW-0460">Magnesium</keyword>
<dbReference type="Pfam" id="PF03747">
    <property type="entry name" value="ADP_ribosyl_GH"/>
    <property type="match status" value="1"/>
</dbReference>
<feature type="binding site" evidence="3">
    <location>
        <position position="87"/>
    </location>
    <ligand>
        <name>Mg(2+)</name>
        <dbReference type="ChEBI" id="CHEBI:18420"/>
        <label>1</label>
    </ligand>
</feature>
<evidence type="ECO:0000313" key="4">
    <source>
        <dbReference type="EMBL" id="ABY23227.1"/>
    </source>
</evidence>
<evidence type="ECO:0000313" key="5">
    <source>
        <dbReference type="Proteomes" id="UP000002007"/>
    </source>
</evidence>
<evidence type="ECO:0000256" key="1">
    <source>
        <dbReference type="ARBA" id="ARBA00010702"/>
    </source>
</evidence>
<dbReference type="AlphaFoldDB" id="A9WNK9"/>
<feature type="binding site" evidence="3">
    <location>
        <position position="337"/>
    </location>
    <ligand>
        <name>Mg(2+)</name>
        <dbReference type="ChEBI" id="CHEBI:18420"/>
        <label>1</label>
    </ligand>
</feature>
<dbReference type="PANTHER" id="PTHR16222:SF24">
    <property type="entry name" value="ADP-RIBOSYLHYDROLASE ARH3"/>
    <property type="match status" value="1"/>
</dbReference>
<keyword evidence="5" id="KW-1185">Reference proteome</keyword>
<feature type="binding site" evidence="3">
    <location>
        <position position="86"/>
    </location>
    <ligand>
        <name>Mg(2+)</name>
        <dbReference type="ChEBI" id="CHEBI:18420"/>
        <label>1</label>
    </ligand>
</feature>
<sequence length="389" mass="41500">MRRLCPRRTKPWEIPARSHSVEYPGRLVQMQISFPSRVRACLMGGALGDSFGYLVETDDLATIQRNFGPAGLLDLSQVPGAVHFSDDTQLTLYTADGLTEVLDWAKQGIAADPTACLWLGYLRWLRTQGEQLPEEAPTPPLRWIDQQEVLQHRRHPGNACLTSLKTGAIGTLSRPINREAKGCGTVMSSAPFGLIPHIDAGLAARMSMDGAALTHGHPIAIQASAAFSWLIHQLAVVELSLGDAADSMLEYLESIPAEAGLLAAVQNAVVLSRADLDSGRVRTGNELNDALGDGWVAEEALSLALYAAIVSGSHEAGNSPTAHFLSSIRIAANHRGDSDSTAAIAGNIIGARYGIQCLPEGWLRLCEAPELIYAVADALLDACSVEPAS</sequence>
<dbReference type="GO" id="GO:0016798">
    <property type="term" value="F:hydrolase activity, acting on glycosyl bonds"/>
    <property type="evidence" value="ECO:0007669"/>
    <property type="project" value="UniProtKB-KW"/>
</dbReference>
<gene>
    <name evidence="4" type="ordered locus">RSal33209_1491</name>
</gene>
<keyword evidence="2 4" id="KW-0378">Hydrolase</keyword>
<feature type="binding site" evidence="3">
    <location>
        <position position="339"/>
    </location>
    <ligand>
        <name>Mg(2+)</name>
        <dbReference type="ChEBI" id="CHEBI:18420"/>
        <label>1</label>
    </ligand>
</feature>
<dbReference type="InterPro" id="IPR036705">
    <property type="entry name" value="Ribosyl_crysJ1_sf"/>
</dbReference>
<dbReference type="Proteomes" id="UP000002007">
    <property type="component" value="Chromosome"/>
</dbReference>
<dbReference type="STRING" id="288705.RSal33209_1491"/>
<dbReference type="SUPFAM" id="SSF101478">
    <property type="entry name" value="ADP-ribosylglycohydrolase"/>
    <property type="match status" value="1"/>
</dbReference>
<dbReference type="EC" id="3.2.-.-" evidence="4"/>
<dbReference type="HOGENOM" id="CLU_024566_7_1_11"/>
<feature type="binding site" evidence="3">
    <location>
        <position position="85"/>
    </location>
    <ligand>
        <name>Mg(2+)</name>
        <dbReference type="ChEBI" id="CHEBI:18420"/>
        <label>1</label>
    </ligand>
</feature>